<dbReference type="RefSeq" id="WP_123948443.1">
    <property type="nucleotide sequence ID" value="NZ_PQJL01000008.1"/>
</dbReference>
<proteinExistence type="predicted"/>
<dbReference type="Proteomes" id="UP000285793">
    <property type="component" value="Unassembled WGS sequence"/>
</dbReference>
<comment type="caution">
    <text evidence="1">The sequence shown here is derived from an EMBL/GenBank/DDBJ whole genome shotgun (WGS) entry which is preliminary data.</text>
</comment>
<gene>
    <name evidence="1" type="ORF">C3E80_10220</name>
</gene>
<sequence length="84" mass="9393">MVDALRLPTLQKNTYLHPGDDGMVGALRLPTLQKNTYLHPGDDGMVGALRLPTLQKTPLLTLAMTAWWVRCAYPPYETSEQRSP</sequence>
<evidence type="ECO:0000313" key="2">
    <source>
        <dbReference type="Proteomes" id="UP000285793"/>
    </source>
</evidence>
<reference evidence="1 2" key="1">
    <citation type="journal article" date="2018" name="Front. Microbiol.">
        <title>An Investigation of an Acute Gastroenteritis Outbreak: Cronobacter sakazakii, a Potential Cause of Food-Borne Illness.</title>
        <authorList>
            <person name="Yong W."/>
            <person name="Guo B."/>
            <person name="Shi X."/>
            <person name="Cheng T."/>
            <person name="Chen M."/>
            <person name="Jiang X."/>
            <person name="Ye Y."/>
            <person name="Wang J."/>
            <person name="Xie G."/>
            <person name="Ding J."/>
        </authorList>
    </citation>
    <scope>NUCLEOTIDE SEQUENCE [LARGE SCALE GENOMIC DNA]</scope>
    <source>
        <strain evidence="1 2">S1</strain>
    </source>
</reference>
<organism evidence="1 2">
    <name type="scientific">Cronobacter malonaticus</name>
    <dbReference type="NCBI Taxonomy" id="413503"/>
    <lineage>
        <taxon>Bacteria</taxon>
        <taxon>Pseudomonadati</taxon>
        <taxon>Pseudomonadota</taxon>
        <taxon>Gammaproteobacteria</taxon>
        <taxon>Enterobacterales</taxon>
        <taxon>Enterobacteriaceae</taxon>
        <taxon>Cronobacter</taxon>
    </lineage>
</organism>
<accession>A0A423XXQ4</accession>
<dbReference type="EMBL" id="PQJL01000008">
    <property type="protein sequence ID" value="ROW61639.1"/>
    <property type="molecule type" value="Genomic_DNA"/>
</dbReference>
<protein>
    <submittedName>
        <fullName evidence="1">Uncharacterized protein</fullName>
    </submittedName>
</protein>
<evidence type="ECO:0000313" key="1">
    <source>
        <dbReference type="EMBL" id="ROW61639.1"/>
    </source>
</evidence>
<dbReference type="AlphaFoldDB" id="A0A423XXQ4"/>
<name>A0A423XXQ4_9ENTR</name>